<dbReference type="EMBL" id="SNYM01000013">
    <property type="protein sequence ID" value="TDQ46510.1"/>
    <property type="molecule type" value="Genomic_DNA"/>
</dbReference>
<protein>
    <submittedName>
        <fullName evidence="1">Pectinacetylesterase</fullName>
    </submittedName>
</protein>
<dbReference type="PANTHER" id="PTHR21562:SF83">
    <property type="entry name" value="PECTIN ACETYLESTERASE 4"/>
    <property type="match status" value="1"/>
</dbReference>
<proteinExistence type="predicted"/>
<dbReference type="GO" id="GO:0016787">
    <property type="term" value="F:hydrolase activity"/>
    <property type="evidence" value="ECO:0007669"/>
    <property type="project" value="InterPro"/>
</dbReference>
<keyword evidence="2" id="KW-1185">Reference proteome</keyword>
<dbReference type="Pfam" id="PF03283">
    <property type="entry name" value="PAE"/>
    <property type="match status" value="1"/>
</dbReference>
<sequence length="472" mass="52712">MNGIFRRFSRFTHYLLLPVLATLTFAMPVRAELGDYSAWQTFLNLFNPPKADNKVTPDQRQGDYPLLANPGGFNAGFSPGNYYAWQTVKLAPETGAVCGNGSTYKFFVNRVPNTRNTIIYLEGGGACWDYASCSGAAGIRGARNPNGIPDDYMSLMNPGASLVSPFVVRLHPWTRTKTQNWNMVYVPYCTGDIYSGDKVAIYEDENGQNAPLVWHHNGLRNMRAVLSWLKDNLQRPTQLLTTGCSAGGAGSLTNYAHIRRDMEPTKGFLIDDSGPVFAAPVGGNDSQYPSIRLQNHIRSAWGLSNGPLSYMLAELGPYGLNLNNLGTIYSALSSRWSADRLGHTHFWQDLNYSSYSYERFYEDIFNDPDQASRQAKIKARWAVDTDRLKTTLNGLNNFGGYFPQFRAVNESHCTSIIEFANADIQEQGLELDHFINNVLNGSGNVMDASESSPQQDYNKPFNLLYWTLDQLL</sequence>
<dbReference type="InterPro" id="IPR004963">
    <property type="entry name" value="PAE/NOTUM"/>
</dbReference>
<dbReference type="AlphaFoldDB" id="A0A4R6UI04"/>
<comment type="caution">
    <text evidence="1">The sequence shown here is derived from an EMBL/GenBank/DDBJ whole genome shotgun (WGS) entry which is preliminary data.</text>
</comment>
<gene>
    <name evidence="1" type="ORF">EV696_11351</name>
</gene>
<evidence type="ECO:0000313" key="2">
    <source>
        <dbReference type="Proteomes" id="UP000295375"/>
    </source>
</evidence>
<organism evidence="1 2">
    <name type="scientific">Permianibacter aggregans</name>
    <dbReference type="NCBI Taxonomy" id="1510150"/>
    <lineage>
        <taxon>Bacteria</taxon>
        <taxon>Pseudomonadati</taxon>
        <taxon>Pseudomonadota</taxon>
        <taxon>Gammaproteobacteria</taxon>
        <taxon>Pseudomonadales</taxon>
        <taxon>Pseudomonadaceae</taxon>
        <taxon>Permianibacter</taxon>
    </lineage>
</organism>
<dbReference type="PANTHER" id="PTHR21562">
    <property type="entry name" value="NOTUM-RELATED"/>
    <property type="match status" value="1"/>
</dbReference>
<name>A0A4R6UI04_9GAMM</name>
<dbReference type="Proteomes" id="UP000295375">
    <property type="component" value="Unassembled WGS sequence"/>
</dbReference>
<accession>A0A4R6UI04</accession>
<evidence type="ECO:0000313" key="1">
    <source>
        <dbReference type="EMBL" id="TDQ46510.1"/>
    </source>
</evidence>
<reference evidence="1 2" key="1">
    <citation type="submission" date="2019-03" db="EMBL/GenBank/DDBJ databases">
        <title>Genomic Encyclopedia of Type Strains, Phase IV (KMG-IV): sequencing the most valuable type-strain genomes for metagenomic binning, comparative biology and taxonomic classification.</title>
        <authorList>
            <person name="Goeker M."/>
        </authorList>
    </citation>
    <scope>NUCLEOTIDE SEQUENCE [LARGE SCALE GENOMIC DNA]</scope>
    <source>
        <strain evidence="1 2">DSM 103792</strain>
    </source>
</reference>